<reference evidence="3" key="1">
    <citation type="journal article" date="2017" name="Genome Biol.">
        <title>Comparative genomics reveals high biological diversity and specific adaptations in the industrially and medically important fungal genus Aspergillus.</title>
        <authorList>
            <person name="de Vries R.P."/>
            <person name="Riley R."/>
            <person name="Wiebenga A."/>
            <person name="Aguilar-Osorio G."/>
            <person name="Amillis S."/>
            <person name="Uchima C.A."/>
            <person name="Anderluh G."/>
            <person name="Asadollahi M."/>
            <person name="Askin M."/>
            <person name="Barry K."/>
            <person name="Battaglia E."/>
            <person name="Bayram O."/>
            <person name="Benocci T."/>
            <person name="Braus-Stromeyer S.A."/>
            <person name="Caldana C."/>
            <person name="Canovas D."/>
            <person name="Cerqueira G.C."/>
            <person name="Chen F."/>
            <person name="Chen W."/>
            <person name="Choi C."/>
            <person name="Clum A."/>
            <person name="Dos Santos R.A."/>
            <person name="Damasio A.R."/>
            <person name="Diallinas G."/>
            <person name="Emri T."/>
            <person name="Fekete E."/>
            <person name="Flipphi M."/>
            <person name="Freyberg S."/>
            <person name="Gallo A."/>
            <person name="Gournas C."/>
            <person name="Habgood R."/>
            <person name="Hainaut M."/>
            <person name="Harispe M.L."/>
            <person name="Henrissat B."/>
            <person name="Hilden K.S."/>
            <person name="Hope R."/>
            <person name="Hossain A."/>
            <person name="Karabika E."/>
            <person name="Karaffa L."/>
            <person name="Karanyi Z."/>
            <person name="Krasevec N."/>
            <person name="Kuo A."/>
            <person name="Kusch H."/>
            <person name="LaButti K."/>
            <person name="Lagendijk E.L."/>
            <person name="Lapidus A."/>
            <person name="Levasseur A."/>
            <person name="Lindquist E."/>
            <person name="Lipzen A."/>
            <person name="Logrieco A.F."/>
            <person name="MacCabe A."/>
            <person name="Maekelae M.R."/>
            <person name="Malavazi I."/>
            <person name="Melin P."/>
            <person name="Meyer V."/>
            <person name="Mielnichuk N."/>
            <person name="Miskei M."/>
            <person name="Molnar A.P."/>
            <person name="Mule G."/>
            <person name="Ngan C.Y."/>
            <person name="Orejas M."/>
            <person name="Orosz E."/>
            <person name="Ouedraogo J.P."/>
            <person name="Overkamp K.M."/>
            <person name="Park H.-S."/>
            <person name="Perrone G."/>
            <person name="Piumi F."/>
            <person name="Punt P.J."/>
            <person name="Ram A.F."/>
            <person name="Ramon A."/>
            <person name="Rauscher S."/>
            <person name="Record E."/>
            <person name="Riano-Pachon D.M."/>
            <person name="Robert V."/>
            <person name="Roehrig J."/>
            <person name="Ruller R."/>
            <person name="Salamov A."/>
            <person name="Salih N.S."/>
            <person name="Samson R.A."/>
            <person name="Sandor E."/>
            <person name="Sanguinetti M."/>
            <person name="Schuetze T."/>
            <person name="Sepcic K."/>
            <person name="Shelest E."/>
            <person name="Sherlock G."/>
            <person name="Sophianopoulou V."/>
            <person name="Squina F.M."/>
            <person name="Sun H."/>
            <person name="Susca A."/>
            <person name="Todd R.B."/>
            <person name="Tsang A."/>
            <person name="Unkles S.E."/>
            <person name="van de Wiele N."/>
            <person name="van Rossen-Uffink D."/>
            <person name="Oliveira J.V."/>
            <person name="Vesth T.C."/>
            <person name="Visser J."/>
            <person name="Yu J.-H."/>
            <person name="Zhou M."/>
            <person name="Andersen M.R."/>
            <person name="Archer D.B."/>
            <person name="Baker S.E."/>
            <person name="Benoit I."/>
            <person name="Brakhage A.A."/>
            <person name="Braus G.H."/>
            <person name="Fischer R."/>
            <person name="Frisvad J.C."/>
            <person name="Goldman G.H."/>
            <person name="Houbraken J."/>
            <person name="Oakley B."/>
            <person name="Pocsi I."/>
            <person name="Scazzocchio C."/>
            <person name="Seiboth B."/>
            <person name="vanKuyk P.A."/>
            <person name="Wortman J."/>
            <person name="Dyer P.S."/>
            <person name="Grigoriev I.V."/>
        </authorList>
    </citation>
    <scope>NUCLEOTIDE SEQUENCE [LARGE SCALE GENOMIC DNA]</scope>
    <source>
        <strain evidence="3">ITEM 5010</strain>
    </source>
</reference>
<evidence type="ECO:0000259" key="1">
    <source>
        <dbReference type="Pfam" id="PF01636"/>
    </source>
</evidence>
<dbReference type="OrthoDB" id="4177236at2759"/>
<keyword evidence="3" id="KW-1185">Reference proteome</keyword>
<dbReference type="VEuPathDB" id="FungiDB:ASPCADRAFT_513322"/>
<dbReference type="Pfam" id="PF01636">
    <property type="entry name" value="APH"/>
    <property type="match status" value="1"/>
</dbReference>
<dbReference type="AlphaFoldDB" id="A0A1R3RXW4"/>
<name>A0A1R3RXW4_ASPC5</name>
<evidence type="ECO:0000313" key="3">
    <source>
        <dbReference type="Proteomes" id="UP000188318"/>
    </source>
</evidence>
<dbReference type="SUPFAM" id="SSF56112">
    <property type="entry name" value="Protein kinase-like (PK-like)"/>
    <property type="match status" value="1"/>
</dbReference>
<accession>A0A1R3RXW4</accession>
<dbReference type="InterPro" id="IPR011009">
    <property type="entry name" value="Kinase-like_dom_sf"/>
</dbReference>
<dbReference type="PANTHER" id="PTHR21310">
    <property type="entry name" value="AMINOGLYCOSIDE PHOSPHOTRANSFERASE-RELATED-RELATED"/>
    <property type="match status" value="1"/>
</dbReference>
<protein>
    <recommendedName>
        <fullName evidence="1">Aminoglycoside phosphotransferase domain-containing protein</fullName>
    </recommendedName>
</protein>
<dbReference type="Proteomes" id="UP000188318">
    <property type="component" value="Unassembled WGS sequence"/>
</dbReference>
<dbReference type="InterPro" id="IPR051678">
    <property type="entry name" value="AGP_Transferase"/>
</dbReference>
<dbReference type="PANTHER" id="PTHR21310:SF48">
    <property type="entry name" value="AMINOGLYCOSIDE PHOSPHOTRANSFERASE DOMAIN-CONTAINING PROTEIN"/>
    <property type="match status" value="1"/>
</dbReference>
<proteinExistence type="predicted"/>
<feature type="domain" description="Aminoglycoside phosphotransferase" evidence="1">
    <location>
        <begin position="60"/>
        <end position="258"/>
    </location>
</feature>
<dbReference type="EMBL" id="KV907495">
    <property type="protein sequence ID" value="OOF99282.1"/>
    <property type="molecule type" value="Genomic_DNA"/>
</dbReference>
<dbReference type="Gene3D" id="3.90.1200.10">
    <property type="match status" value="1"/>
</dbReference>
<gene>
    <name evidence="2" type="ORF">ASPCADRAFT_513322</name>
</gene>
<sequence>MWKPVAVPFQNSQPLPTLPTTDEIRACTNVLWETMASKIVAVNDDIVVKYGGCINVWEGQALVYIERHVPDFPAPRLHAMYYDSKQLFLIMQRVPGVQLNSIWSSLAPSEKDDIIAKLQLIFDAMRQAESPWPDFFGGLDGGSVHHYLFYSQHGDKKFLGPFSGEPAFVAALVGNYRALAERNTLPDYKARFYETYLARVLQGHRPTLTHGDVQQKNIMVAENTSSRNDQAGRSFVIVLVDWEDCGWFPDFWEFLCASYPLHFEWDEDWSWRVQKIVQVWSAEMAMMQLIDRDLGW</sequence>
<organism evidence="2 3">
    <name type="scientific">Aspergillus carbonarius (strain ITEM 5010)</name>
    <dbReference type="NCBI Taxonomy" id="602072"/>
    <lineage>
        <taxon>Eukaryota</taxon>
        <taxon>Fungi</taxon>
        <taxon>Dikarya</taxon>
        <taxon>Ascomycota</taxon>
        <taxon>Pezizomycotina</taxon>
        <taxon>Eurotiomycetes</taxon>
        <taxon>Eurotiomycetidae</taxon>
        <taxon>Eurotiales</taxon>
        <taxon>Aspergillaceae</taxon>
        <taxon>Aspergillus</taxon>
        <taxon>Aspergillus subgen. Circumdati</taxon>
    </lineage>
</organism>
<evidence type="ECO:0000313" key="2">
    <source>
        <dbReference type="EMBL" id="OOF99282.1"/>
    </source>
</evidence>
<dbReference type="OMA" id="HYLFYSQ"/>
<dbReference type="InterPro" id="IPR002575">
    <property type="entry name" value="Aminoglycoside_PTrfase"/>
</dbReference>